<accession>A0A8S5U2V8</accession>
<sequence>MSKLILKDKTEIELSTYYGDTFVTVIDNFAKLDELKDKLTDANTVIMTVQSDGGEETVTGMKLQGITINFIKDAMGAITRIQALLMFRAMDRVEHVESILTGRIDVLSNMVAEFMIAEIKGSEEGEGNE</sequence>
<name>A0A8S5U2V8_9CAUD</name>
<reference evidence="1" key="1">
    <citation type="journal article" date="2021" name="Proc. Natl. Acad. Sci. U.S.A.">
        <title>A Catalog of Tens of Thousands of Viruses from Human Metagenomes Reveals Hidden Associations with Chronic Diseases.</title>
        <authorList>
            <person name="Tisza M.J."/>
            <person name="Buck C.B."/>
        </authorList>
    </citation>
    <scope>NUCLEOTIDE SEQUENCE</scope>
    <source>
        <strain evidence="1">CtQdF5</strain>
    </source>
</reference>
<evidence type="ECO:0000313" key="1">
    <source>
        <dbReference type="EMBL" id="DAF88787.1"/>
    </source>
</evidence>
<protein>
    <submittedName>
        <fullName evidence="1">Uncharacterized protein</fullName>
    </submittedName>
</protein>
<proteinExistence type="predicted"/>
<dbReference type="EMBL" id="BK015995">
    <property type="protein sequence ID" value="DAF88787.1"/>
    <property type="molecule type" value="Genomic_DNA"/>
</dbReference>
<organism evidence="1">
    <name type="scientific">Myoviridae sp. ctQdF5</name>
    <dbReference type="NCBI Taxonomy" id="2825101"/>
    <lineage>
        <taxon>Viruses</taxon>
        <taxon>Duplodnaviria</taxon>
        <taxon>Heunggongvirae</taxon>
        <taxon>Uroviricota</taxon>
        <taxon>Caudoviricetes</taxon>
    </lineage>
</organism>